<dbReference type="InterPro" id="IPR026350">
    <property type="entry name" value="GxxExxY"/>
</dbReference>
<sequence length="135" mass="15431">MHPLYQQAAGITRDVIGAAIEVHKDKGPGLLESIYEWCFCKELELRSYDVRTQKSVVIRYKNFKREEPLKFDILVNSCLLIETKAVEKVHPIHKAQLLSYMKLLDIPLGLLINFNVEKLTDGVSRLILPQANSPN</sequence>
<dbReference type="AlphaFoldDB" id="X0Y9E2"/>
<evidence type="ECO:0008006" key="2">
    <source>
        <dbReference type="Google" id="ProtNLM"/>
    </source>
</evidence>
<name>X0Y9E2_9ZZZZ</name>
<reference evidence="1" key="1">
    <citation type="journal article" date="2014" name="Front. Microbiol.">
        <title>High frequency of phylogenetically diverse reductive dehalogenase-homologous genes in deep subseafloor sedimentary metagenomes.</title>
        <authorList>
            <person name="Kawai M."/>
            <person name="Futagami T."/>
            <person name="Toyoda A."/>
            <person name="Takaki Y."/>
            <person name="Nishi S."/>
            <person name="Hori S."/>
            <person name="Arai W."/>
            <person name="Tsubouchi T."/>
            <person name="Morono Y."/>
            <person name="Uchiyama I."/>
            <person name="Ito T."/>
            <person name="Fujiyama A."/>
            <person name="Inagaki F."/>
            <person name="Takami H."/>
        </authorList>
    </citation>
    <scope>NUCLEOTIDE SEQUENCE</scope>
    <source>
        <strain evidence="1">Expedition CK06-06</strain>
    </source>
</reference>
<evidence type="ECO:0000313" key="1">
    <source>
        <dbReference type="EMBL" id="GAG33456.1"/>
    </source>
</evidence>
<organism evidence="1">
    <name type="scientific">marine sediment metagenome</name>
    <dbReference type="NCBI Taxonomy" id="412755"/>
    <lineage>
        <taxon>unclassified sequences</taxon>
        <taxon>metagenomes</taxon>
        <taxon>ecological metagenomes</taxon>
    </lineage>
</organism>
<accession>X0Y9E2</accession>
<dbReference type="NCBIfam" id="TIGR04256">
    <property type="entry name" value="GxxExxY"/>
    <property type="match status" value="1"/>
</dbReference>
<dbReference type="EMBL" id="BARS01042866">
    <property type="protein sequence ID" value="GAG33456.1"/>
    <property type="molecule type" value="Genomic_DNA"/>
</dbReference>
<proteinExistence type="predicted"/>
<dbReference type="Pfam" id="PF13366">
    <property type="entry name" value="PDDEXK_3"/>
    <property type="match status" value="1"/>
</dbReference>
<gene>
    <name evidence="1" type="ORF">S01H1_64979</name>
</gene>
<comment type="caution">
    <text evidence="1">The sequence shown here is derived from an EMBL/GenBank/DDBJ whole genome shotgun (WGS) entry which is preliminary data.</text>
</comment>
<protein>
    <recommendedName>
        <fullName evidence="2">GxxExxY protein</fullName>
    </recommendedName>
</protein>